<proteinExistence type="predicted"/>
<gene>
    <name evidence="2" type="ORF">MENT_LOCUS35337</name>
</gene>
<sequence length="62" mass="7058">MYSRVQICPVCREATENELETSEDHNQDNREDQPQIENLAPNNQPQRNVHGGSRGNIPNSLL</sequence>
<feature type="compositionally biased region" description="Basic and acidic residues" evidence="1">
    <location>
        <begin position="22"/>
        <end position="33"/>
    </location>
</feature>
<name>A0A6V7W7M0_MELEN</name>
<dbReference type="EMBL" id="CAJEWN010000455">
    <property type="protein sequence ID" value="CAD2183074.1"/>
    <property type="molecule type" value="Genomic_DNA"/>
</dbReference>
<dbReference type="AlphaFoldDB" id="A0A6V7W7M0"/>
<feature type="region of interest" description="Disordered" evidence="1">
    <location>
        <begin position="16"/>
        <end position="62"/>
    </location>
</feature>
<accession>A0A6V7W7M0</accession>
<reference evidence="2 3" key="1">
    <citation type="submission" date="2020-08" db="EMBL/GenBank/DDBJ databases">
        <authorList>
            <person name="Koutsovoulos G."/>
            <person name="Danchin GJ E."/>
        </authorList>
    </citation>
    <scope>NUCLEOTIDE SEQUENCE [LARGE SCALE GENOMIC DNA]</scope>
</reference>
<evidence type="ECO:0000256" key="1">
    <source>
        <dbReference type="SAM" id="MobiDB-lite"/>
    </source>
</evidence>
<protein>
    <submittedName>
        <fullName evidence="2">Uncharacterized protein</fullName>
    </submittedName>
</protein>
<comment type="caution">
    <text evidence="2">The sequence shown here is derived from an EMBL/GenBank/DDBJ whole genome shotgun (WGS) entry which is preliminary data.</text>
</comment>
<organism evidence="2 3">
    <name type="scientific">Meloidogyne enterolobii</name>
    <name type="common">Root-knot nematode worm</name>
    <name type="synonym">Meloidogyne mayaguensis</name>
    <dbReference type="NCBI Taxonomy" id="390850"/>
    <lineage>
        <taxon>Eukaryota</taxon>
        <taxon>Metazoa</taxon>
        <taxon>Ecdysozoa</taxon>
        <taxon>Nematoda</taxon>
        <taxon>Chromadorea</taxon>
        <taxon>Rhabditida</taxon>
        <taxon>Tylenchina</taxon>
        <taxon>Tylenchomorpha</taxon>
        <taxon>Tylenchoidea</taxon>
        <taxon>Meloidogynidae</taxon>
        <taxon>Meloidogyninae</taxon>
        <taxon>Meloidogyne</taxon>
    </lineage>
</organism>
<evidence type="ECO:0000313" key="2">
    <source>
        <dbReference type="EMBL" id="CAD2183074.1"/>
    </source>
</evidence>
<dbReference type="Proteomes" id="UP000580250">
    <property type="component" value="Unassembled WGS sequence"/>
</dbReference>
<evidence type="ECO:0000313" key="3">
    <source>
        <dbReference type="Proteomes" id="UP000580250"/>
    </source>
</evidence>